<comment type="similarity">
    <text evidence="1 6">Belongs to the polypeptide deformylase family.</text>
</comment>
<keyword evidence="8" id="KW-1185">Reference proteome</keyword>
<feature type="binding site" evidence="6">
    <location>
        <position position="130"/>
    </location>
    <ligand>
        <name>Fe cation</name>
        <dbReference type="ChEBI" id="CHEBI:24875"/>
    </ligand>
</feature>
<dbReference type="InterPro" id="IPR023635">
    <property type="entry name" value="Peptide_deformylase"/>
</dbReference>
<dbReference type="PANTHER" id="PTHR10458:SF8">
    <property type="entry name" value="PEPTIDE DEFORMYLASE 2"/>
    <property type="match status" value="1"/>
</dbReference>
<dbReference type="Pfam" id="PF01327">
    <property type="entry name" value="Pep_deformylase"/>
    <property type="match status" value="1"/>
</dbReference>
<sequence length="203" mass="22855">MNQISSLLYNKNMILMKDIVRVGDPVLRAKAEKVSFPLDAKTKELGRKMLEYLVVSQNKEENEKYGLRPGVGLAGPQVGASLQMAALLIPETEKEGQEEKETIFFKGVIYNPKIVRESAKRAALESGEGCLSKDDDVPGIVLRADKITVEYDDENGKHQSIRLKDYPAIVFQHEIDHLKGVLYYDHINELDPWTVSDDVVLIK</sequence>
<dbReference type="HAMAP" id="MF_00163">
    <property type="entry name" value="Pep_deformylase"/>
    <property type="match status" value="1"/>
</dbReference>
<dbReference type="GO" id="GO:0042586">
    <property type="term" value="F:peptide deformylase activity"/>
    <property type="evidence" value="ECO:0007669"/>
    <property type="project" value="UniProtKB-EC"/>
</dbReference>
<protein>
    <recommendedName>
        <fullName evidence="6">Peptide deformylase</fullName>
        <shortName evidence="6">PDF</shortName>
        <ecNumber evidence="6">3.5.1.88</ecNumber>
    </recommendedName>
    <alternativeName>
        <fullName evidence="6">Polypeptide deformylase</fullName>
    </alternativeName>
</protein>
<comment type="catalytic activity">
    <reaction evidence="6">
        <text>N-terminal N-formyl-L-methionyl-[peptide] + H2O = N-terminal L-methionyl-[peptide] + formate</text>
        <dbReference type="Rhea" id="RHEA:24420"/>
        <dbReference type="Rhea" id="RHEA-COMP:10639"/>
        <dbReference type="Rhea" id="RHEA-COMP:10640"/>
        <dbReference type="ChEBI" id="CHEBI:15377"/>
        <dbReference type="ChEBI" id="CHEBI:15740"/>
        <dbReference type="ChEBI" id="CHEBI:49298"/>
        <dbReference type="ChEBI" id="CHEBI:64731"/>
        <dbReference type="EC" id="3.5.1.88"/>
    </reaction>
</comment>
<dbReference type="CDD" id="cd00487">
    <property type="entry name" value="Pep_deformylase"/>
    <property type="match status" value="1"/>
</dbReference>
<keyword evidence="5 6" id="KW-0408">Iron</keyword>
<keyword evidence="3 6" id="KW-0378">Hydrolase</keyword>
<feature type="active site" evidence="6">
    <location>
        <position position="174"/>
    </location>
</feature>
<comment type="cofactor">
    <cofactor evidence="6">
        <name>Fe(2+)</name>
        <dbReference type="ChEBI" id="CHEBI:29033"/>
    </cofactor>
    <text evidence="6">Binds 1 Fe(2+) ion.</text>
</comment>
<keyword evidence="4 6" id="KW-0648">Protein biosynthesis</keyword>
<comment type="caution">
    <text evidence="7">The sequence shown here is derived from an EMBL/GenBank/DDBJ whole genome shotgun (WGS) entry which is preliminary data.</text>
</comment>
<feature type="binding site" evidence="6">
    <location>
        <position position="177"/>
    </location>
    <ligand>
        <name>Fe cation</name>
        <dbReference type="ChEBI" id="CHEBI:24875"/>
    </ligand>
</feature>
<evidence type="ECO:0000256" key="3">
    <source>
        <dbReference type="ARBA" id="ARBA00022801"/>
    </source>
</evidence>
<organism evidence="7 8">
    <name type="scientific">Oenococcus alcoholitolerans</name>
    <dbReference type="NCBI Taxonomy" id="931074"/>
    <lineage>
        <taxon>Bacteria</taxon>
        <taxon>Bacillati</taxon>
        <taxon>Bacillota</taxon>
        <taxon>Bacilli</taxon>
        <taxon>Lactobacillales</taxon>
        <taxon>Lactobacillaceae</taxon>
        <taxon>Oenococcus</taxon>
    </lineage>
</organism>
<evidence type="ECO:0000256" key="4">
    <source>
        <dbReference type="ARBA" id="ARBA00022917"/>
    </source>
</evidence>
<dbReference type="Gene3D" id="3.90.45.10">
    <property type="entry name" value="Peptide deformylase"/>
    <property type="match status" value="1"/>
</dbReference>
<reference evidence="7 8" key="1">
    <citation type="journal article" date="2014" name="Antonie Van Leeuwenhoek">
        <title>Oenococcus alcoholitolerans sp. nov., a lactic acid bacteria isolated from cachaca and ethanol fermentation processes.</title>
        <authorList>
            <person name="Badotti F."/>
            <person name="Moreira A.P."/>
            <person name="Tonon L.A."/>
            <person name="de Lucena B.T."/>
            <person name="Gomes Fde C."/>
            <person name="Kruger R."/>
            <person name="Thompson C.C."/>
            <person name="de Morais M.A.Jr."/>
            <person name="Rosa C.A."/>
            <person name="Thompson F.L."/>
        </authorList>
    </citation>
    <scope>NUCLEOTIDE SEQUENCE [LARGE SCALE GENOMIC DNA]</scope>
    <source>
        <strain evidence="7 8">UFRJ-M7.2.18</strain>
    </source>
</reference>
<proteinExistence type="inferred from homology"/>
<evidence type="ECO:0000256" key="2">
    <source>
        <dbReference type="ARBA" id="ARBA00022723"/>
    </source>
</evidence>
<comment type="function">
    <text evidence="6">Removes the formyl group from the N-terminal Met of newly synthesized proteins. Requires at least a dipeptide for an efficient rate of reaction. N-terminal L-methionine is a prerequisite for activity but the enzyme has broad specificity at other positions.</text>
</comment>
<evidence type="ECO:0000256" key="6">
    <source>
        <dbReference type="HAMAP-Rule" id="MF_00163"/>
    </source>
</evidence>
<name>A0ABR4XQY1_9LACO</name>
<evidence type="ECO:0000313" key="7">
    <source>
        <dbReference type="EMBL" id="KGO31790.1"/>
    </source>
</evidence>
<dbReference type="Proteomes" id="UP000030023">
    <property type="component" value="Unassembled WGS sequence"/>
</dbReference>
<dbReference type="PIRSF" id="PIRSF004749">
    <property type="entry name" value="Pep_def"/>
    <property type="match status" value="1"/>
</dbReference>
<feature type="binding site" evidence="6">
    <location>
        <position position="173"/>
    </location>
    <ligand>
        <name>Fe cation</name>
        <dbReference type="ChEBI" id="CHEBI:24875"/>
    </ligand>
</feature>
<evidence type="ECO:0000256" key="1">
    <source>
        <dbReference type="ARBA" id="ARBA00010759"/>
    </source>
</evidence>
<gene>
    <name evidence="6 7" type="primary">def</name>
    <name evidence="7" type="ORF">Q757_05045</name>
</gene>
<accession>A0ABR4XQY1</accession>
<dbReference type="InterPro" id="IPR036821">
    <property type="entry name" value="Peptide_deformylase_sf"/>
</dbReference>
<dbReference type="EMBL" id="AXCV01000210">
    <property type="protein sequence ID" value="KGO31790.1"/>
    <property type="molecule type" value="Genomic_DNA"/>
</dbReference>
<dbReference type="NCBIfam" id="TIGR00079">
    <property type="entry name" value="pept_deformyl"/>
    <property type="match status" value="1"/>
</dbReference>
<dbReference type="PANTHER" id="PTHR10458">
    <property type="entry name" value="PEPTIDE DEFORMYLASE"/>
    <property type="match status" value="1"/>
</dbReference>
<evidence type="ECO:0000313" key="8">
    <source>
        <dbReference type="Proteomes" id="UP000030023"/>
    </source>
</evidence>
<evidence type="ECO:0000256" key="5">
    <source>
        <dbReference type="ARBA" id="ARBA00023004"/>
    </source>
</evidence>
<dbReference type="EC" id="3.5.1.88" evidence="6"/>
<dbReference type="PRINTS" id="PR01576">
    <property type="entry name" value="PDEFORMYLASE"/>
</dbReference>
<dbReference type="SUPFAM" id="SSF56420">
    <property type="entry name" value="Peptide deformylase"/>
    <property type="match status" value="1"/>
</dbReference>
<keyword evidence="2 6" id="KW-0479">Metal-binding</keyword>